<keyword evidence="3" id="KW-1185">Reference proteome</keyword>
<proteinExistence type="predicted"/>
<feature type="compositionally biased region" description="Basic residues" evidence="1">
    <location>
        <begin position="220"/>
        <end position="230"/>
    </location>
</feature>
<dbReference type="Gene3D" id="1.10.10.1400">
    <property type="entry name" value="Terminase, small subunit, N-terminal DNA-binding domain, HTH motif"/>
    <property type="match status" value="1"/>
</dbReference>
<dbReference type="EMBL" id="BJYZ01000004">
    <property type="protein sequence ID" value="GEO37099.1"/>
    <property type="molecule type" value="Genomic_DNA"/>
</dbReference>
<protein>
    <recommendedName>
        <fullName evidence="4">Terminase</fullName>
    </recommendedName>
</protein>
<feature type="compositionally biased region" description="Acidic residues" evidence="1">
    <location>
        <begin position="142"/>
        <end position="151"/>
    </location>
</feature>
<feature type="compositionally biased region" description="Acidic residues" evidence="1">
    <location>
        <begin position="179"/>
        <end position="194"/>
    </location>
</feature>
<gene>
    <name evidence="2" type="ORF">SAE02_12470</name>
</gene>
<sequence>MPALTTPAPPPSSPPPRLSSRKELFALHVARGASLAQAARLAGYSPQGARQRGSVLMADSDVRLRVEALRHAWMAERQGSVDQAIERLDRIIDMAMELQRPTAALKAMDMQLKLTGVIRDTRAGLYADSPDDDLSKVFFDPREDEDPDFDPDSYPTPIPVPVPAAAEAKNEDFIPEPAEPAEPEEPAEPPEPEEPASAPVESGRMMTFAATYPLSASQPTHRKTQPRRRFASLSCIPSPIASPGPMSRVER</sequence>
<dbReference type="AlphaFoldDB" id="A0A512DKV2"/>
<organism evidence="2 3">
    <name type="scientific">Skermanella aerolata</name>
    <dbReference type="NCBI Taxonomy" id="393310"/>
    <lineage>
        <taxon>Bacteria</taxon>
        <taxon>Pseudomonadati</taxon>
        <taxon>Pseudomonadota</taxon>
        <taxon>Alphaproteobacteria</taxon>
        <taxon>Rhodospirillales</taxon>
        <taxon>Azospirillaceae</taxon>
        <taxon>Skermanella</taxon>
    </lineage>
</organism>
<name>A0A512DKV2_9PROT</name>
<dbReference type="Proteomes" id="UP000321523">
    <property type="component" value="Unassembled WGS sequence"/>
</dbReference>
<dbReference type="InterPro" id="IPR038713">
    <property type="entry name" value="Terminase_Gp1_N_sf"/>
</dbReference>
<accession>A0A512DKV2</accession>
<feature type="region of interest" description="Disordered" evidence="1">
    <location>
        <begin position="125"/>
        <end position="251"/>
    </location>
</feature>
<evidence type="ECO:0000313" key="2">
    <source>
        <dbReference type="EMBL" id="GEO37099.1"/>
    </source>
</evidence>
<evidence type="ECO:0000256" key="1">
    <source>
        <dbReference type="SAM" id="MobiDB-lite"/>
    </source>
</evidence>
<dbReference type="RefSeq" id="WP_147040174.1">
    <property type="nucleotide sequence ID" value="NZ_BJYZ01000004.1"/>
</dbReference>
<comment type="caution">
    <text evidence="2">The sequence shown here is derived from an EMBL/GenBank/DDBJ whole genome shotgun (WGS) entry which is preliminary data.</text>
</comment>
<evidence type="ECO:0000313" key="3">
    <source>
        <dbReference type="Proteomes" id="UP000321523"/>
    </source>
</evidence>
<evidence type="ECO:0008006" key="4">
    <source>
        <dbReference type="Google" id="ProtNLM"/>
    </source>
</evidence>
<reference evidence="2 3" key="1">
    <citation type="submission" date="2019-07" db="EMBL/GenBank/DDBJ databases">
        <title>Whole genome shotgun sequence of Skermanella aerolata NBRC 106429.</title>
        <authorList>
            <person name="Hosoyama A."/>
            <person name="Uohara A."/>
            <person name="Ohji S."/>
            <person name="Ichikawa N."/>
        </authorList>
    </citation>
    <scope>NUCLEOTIDE SEQUENCE [LARGE SCALE GENOMIC DNA]</scope>
    <source>
        <strain evidence="2 3">NBRC 106429</strain>
    </source>
</reference>